<protein>
    <submittedName>
        <fullName evidence="1">Uncharacterized protein</fullName>
    </submittedName>
</protein>
<reference evidence="1 2" key="1">
    <citation type="submission" date="2011-08" db="EMBL/GenBank/DDBJ databases">
        <title>The genome of the obligate endobacterium of an arbuscular mycorrhizal fungus reveals an interphylum network of nutritional interactions.</title>
        <authorList>
            <person name="Ghignone S."/>
            <person name="Salvioli A."/>
            <person name="Anca I."/>
            <person name="Lumini E."/>
            <person name="Ortu G."/>
            <person name="Petiti L."/>
            <person name="Cruveiller S."/>
            <person name="Bianciotto V."/>
            <person name="Piffanelli P."/>
            <person name="Lanfranco L."/>
            <person name="Bonfante P."/>
        </authorList>
    </citation>
    <scope>NUCLEOTIDE SEQUENCE [LARGE SCALE GENOMIC DNA]</scope>
    <source>
        <strain evidence="1 2">BEG34</strain>
    </source>
</reference>
<name>G2J878_9BURK</name>
<sequence length="118" mass="13687">MFDYDSAIAKATRSLEMTQTNFACLESIFMRMRQGFDRLAKFTKAKTLADIEQELWDALNFNDICSALATEGATDEDTFVRAVHECDSDKVFILVQRAIQSDIDYRTQKEYDRHTRAR</sequence>
<dbReference type="AlphaFoldDB" id="G2J878"/>
<organism evidence="1 2">
    <name type="scientific">Candidatus Glomeribacter gigasporarum BEG34</name>
    <dbReference type="NCBI Taxonomy" id="1070319"/>
    <lineage>
        <taxon>Bacteria</taxon>
        <taxon>Pseudomonadati</taxon>
        <taxon>Pseudomonadota</taxon>
        <taxon>Betaproteobacteria</taxon>
        <taxon>Burkholderiales</taxon>
        <taxon>Burkholderiaceae</taxon>
        <taxon>Candidatus Glomeribacter</taxon>
    </lineage>
</organism>
<comment type="caution">
    <text evidence="1">The sequence shown here is derived from an EMBL/GenBank/DDBJ whole genome shotgun (WGS) entry which is preliminary data.</text>
</comment>
<dbReference type="STRING" id="1070319.CAGGBEG34_190150"/>
<gene>
    <name evidence="1" type="ORF">CAGGBEG34_190150</name>
</gene>
<dbReference type="EMBL" id="CAFB01000035">
    <property type="protein sequence ID" value="CCD28975.1"/>
    <property type="molecule type" value="Genomic_DNA"/>
</dbReference>
<keyword evidence="2" id="KW-1185">Reference proteome</keyword>
<evidence type="ECO:0000313" key="1">
    <source>
        <dbReference type="EMBL" id="CCD28975.1"/>
    </source>
</evidence>
<accession>G2J878</accession>
<evidence type="ECO:0000313" key="2">
    <source>
        <dbReference type="Proteomes" id="UP000054051"/>
    </source>
</evidence>
<dbReference type="RefSeq" id="WP_006682225.1">
    <property type="nucleotide sequence ID" value="NZ_CAFB01000035.1"/>
</dbReference>
<dbReference type="Proteomes" id="UP000054051">
    <property type="component" value="Unassembled WGS sequence"/>
</dbReference>
<proteinExistence type="predicted"/>